<evidence type="ECO:0000313" key="2">
    <source>
        <dbReference type="Proteomes" id="UP000807504"/>
    </source>
</evidence>
<dbReference type="PANTHER" id="PTHR37984">
    <property type="entry name" value="PROTEIN CBG26694"/>
    <property type="match status" value="1"/>
</dbReference>
<evidence type="ECO:0000313" key="1">
    <source>
        <dbReference type="EMBL" id="KAF8790375.1"/>
    </source>
</evidence>
<protein>
    <submittedName>
        <fullName evidence="1">Transposon Ty3-I Gag-Pol polyprotein like</fullName>
    </submittedName>
</protein>
<dbReference type="InterPro" id="IPR050951">
    <property type="entry name" value="Retrovirus_Pol_polyprotein"/>
</dbReference>
<dbReference type="Gene3D" id="3.10.10.10">
    <property type="entry name" value="HIV Type 1 Reverse Transcriptase, subunit A, domain 1"/>
    <property type="match status" value="1"/>
</dbReference>
<dbReference type="AlphaFoldDB" id="A0A8T0FJ08"/>
<dbReference type="PANTHER" id="PTHR37984:SF15">
    <property type="entry name" value="INTEGRASE CATALYTIC DOMAIN-CONTAINING PROTEIN"/>
    <property type="match status" value="1"/>
</dbReference>
<comment type="caution">
    <text evidence="1">The sequence shown here is derived from an EMBL/GenBank/DDBJ whole genome shotgun (WGS) entry which is preliminary data.</text>
</comment>
<dbReference type="Proteomes" id="UP000807504">
    <property type="component" value="Unassembled WGS sequence"/>
</dbReference>
<gene>
    <name evidence="1" type="ORF">HNY73_005402</name>
</gene>
<keyword evidence="2" id="KW-1185">Reference proteome</keyword>
<accession>A0A8T0FJ08</accession>
<dbReference type="EMBL" id="JABXBU010000011">
    <property type="protein sequence ID" value="KAF8790375.1"/>
    <property type="molecule type" value="Genomic_DNA"/>
</dbReference>
<organism evidence="1 2">
    <name type="scientific">Argiope bruennichi</name>
    <name type="common">Wasp spider</name>
    <name type="synonym">Aranea bruennichi</name>
    <dbReference type="NCBI Taxonomy" id="94029"/>
    <lineage>
        <taxon>Eukaryota</taxon>
        <taxon>Metazoa</taxon>
        <taxon>Ecdysozoa</taxon>
        <taxon>Arthropoda</taxon>
        <taxon>Chelicerata</taxon>
        <taxon>Arachnida</taxon>
        <taxon>Araneae</taxon>
        <taxon>Araneomorphae</taxon>
        <taxon>Entelegynae</taxon>
        <taxon>Araneoidea</taxon>
        <taxon>Araneidae</taxon>
        <taxon>Argiope</taxon>
    </lineage>
</organism>
<dbReference type="GO" id="GO:0071897">
    <property type="term" value="P:DNA biosynthetic process"/>
    <property type="evidence" value="ECO:0007669"/>
    <property type="project" value="UniProtKB-ARBA"/>
</dbReference>
<dbReference type="InterPro" id="IPR043502">
    <property type="entry name" value="DNA/RNA_pol_sf"/>
</dbReference>
<name>A0A8T0FJ08_ARGBR</name>
<reference evidence="1" key="1">
    <citation type="journal article" date="2020" name="bioRxiv">
        <title>Chromosome-level reference genome of the European wasp spider Argiope bruennichi: a resource for studies on range expansion and evolutionary adaptation.</title>
        <authorList>
            <person name="Sheffer M.M."/>
            <person name="Hoppe A."/>
            <person name="Krehenwinkel H."/>
            <person name="Uhl G."/>
            <person name="Kuss A.W."/>
            <person name="Jensen L."/>
            <person name="Jensen C."/>
            <person name="Gillespie R.G."/>
            <person name="Hoff K.J."/>
            <person name="Prost S."/>
        </authorList>
    </citation>
    <scope>NUCLEOTIDE SEQUENCE</scope>
</reference>
<dbReference type="SUPFAM" id="SSF56672">
    <property type="entry name" value="DNA/RNA polymerases"/>
    <property type="match status" value="1"/>
</dbReference>
<proteinExistence type="predicted"/>
<reference evidence="1" key="2">
    <citation type="submission" date="2020-06" db="EMBL/GenBank/DDBJ databases">
        <authorList>
            <person name="Sheffer M."/>
        </authorList>
    </citation>
    <scope>NUCLEOTIDE SEQUENCE</scope>
</reference>
<sequence>MLKIIVLVSELTLRKSGIVMVMKNNFWYFGDKPNCRIPFVKDIPLPTNNSPVETISSSCLTNSITSDGLLQNNPVAPETNNPRLRQDQNLAKTERTPKEIDKLLANDVIEECESPYVAQVILIPKPNGTIRLCVDYRKLNAITEPDKYPLPANPVERKNSDLKPRLTIMVGNNHTLWIQKLPAIRFSLNTAKCETTGCIAAYLNFSRELRTLDDVTTDLRSIIHNDNFVPEFTPYLKRIEKNMSQINENIEKSQVRRKAYADKSRKLSPNYKPDDLVWVKLHPLNKANQSKTAKFMPRKDGPYIILSRNHHLSNS</sequence>